<dbReference type="InterPro" id="IPR013538">
    <property type="entry name" value="ASHA1/2-like_C"/>
</dbReference>
<gene>
    <name evidence="3" type="ORF">L4923_28435</name>
</gene>
<accession>A0ABS9QNF2</accession>
<dbReference type="Pfam" id="PF08327">
    <property type="entry name" value="AHSA1"/>
    <property type="match status" value="1"/>
</dbReference>
<protein>
    <submittedName>
        <fullName evidence="3">SRPBCC family protein</fullName>
    </submittedName>
</protein>
<proteinExistence type="inferred from homology"/>
<dbReference type="SUPFAM" id="SSF55961">
    <property type="entry name" value="Bet v1-like"/>
    <property type="match status" value="1"/>
</dbReference>
<reference evidence="3 4" key="1">
    <citation type="submission" date="2022-02" db="EMBL/GenBank/DDBJ databases">
        <title>Draft genome sequence of Mezorhizobium retamae strain IRAMC:0171 isolated from Retama raetam nodules.</title>
        <authorList>
            <person name="Bengaied R."/>
            <person name="Sbissi I."/>
            <person name="Huber K."/>
            <person name="Ghodbane F."/>
            <person name="Nouioui I."/>
            <person name="Tarhouni M."/>
            <person name="Gtari M."/>
        </authorList>
    </citation>
    <scope>NUCLEOTIDE SEQUENCE [LARGE SCALE GENOMIC DNA]</scope>
    <source>
        <strain evidence="3 4">IRAMC:0171</strain>
    </source>
</reference>
<dbReference type="InterPro" id="IPR023393">
    <property type="entry name" value="START-like_dom_sf"/>
</dbReference>
<feature type="domain" description="Activator of Hsp90 ATPase homologue 1/2-like C-terminal" evidence="2">
    <location>
        <begin position="26"/>
        <end position="162"/>
    </location>
</feature>
<dbReference type="Proteomes" id="UP001201701">
    <property type="component" value="Unassembled WGS sequence"/>
</dbReference>
<evidence type="ECO:0000313" key="4">
    <source>
        <dbReference type="Proteomes" id="UP001201701"/>
    </source>
</evidence>
<dbReference type="RefSeq" id="WP_239370469.1">
    <property type="nucleotide sequence ID" value="NZ_JAKREW010000061.1"/>
</dbReference>
<evidence type="ECO:0000259" key="2">
    <source>
        <dbReference type="Pfam" id="PF08327"/>
    </source>
</evidence>
<sequence length="163" mass="18588">MTKDEARPLESWSLDREIVLVKLLNHPRAKVFAAWTDPQALAEWFGPTGLSVVNHEADIREGGIWRFDMVGTFEGKEQRFPNLVRFLEIVPNERIVMEHGSADPDDPDRFRVTVTFDEQSDGKTVLTMRQLHPSRERRGIVIGFGAVEYGLQTLDKLAAWLEG</sequence>
<comment type="caution">
    <text evidence="3">The sequence shown here is derived from an EMBL/GenBank/DDBJ whole genome shotgun (WGS) entry which is preliminary data.</text>
</comment>
<dbReference type="EMBL" id="JAKREW010000061">
    <property type="protein sequence ID" value="MCG7508970.1"/>
    <property type="molecule type" value="Genomic_DNA"/>
</dbReference>
<keyword evidence="4" id="KW-1185">Reference proteome</keyword>
<name>A0ABS9QNF2_9HYPH</name>
<dbReference type="Gene3D" id="3.30.530.20">
    <property type="match status" value="1"/>
</dbReference>
<evidence type="ECO:0000313" key="3">
    <source>
        <dbReference type="EMBL" id="MCG7508970.1"/>
    </source>
</evidence>
<dbReference type="CDD" id="cd08894">
    <property type="entry name" value="SRPBCC_CalC_Aha1-like_1"/>
    <property type="match status" value="1"/>
</dbReference>
<evidence type="ECO:0000256" key="1">
    <source>
        <dbReference type="ARBA" id="ARBA00006817"/>
    </source>
</evidence>
<comment type="similarity">
    <text evidence="1">Belongs to the AHA1 family.</text>
</comment>
<organism evidence="3 4">
    <name type="scientific">Mesorhizobium retamae</name>
    <dbReference type="NCBI Taxonomy" id="2912854"/>
    <lineage>
        <taxon>Bacteria</taxon>
        <taxon>Pseudomonadati</taxon>
        <taxon>Pseudomonadota</taxon>
        <taxon>Alphaproteobacteria</taxon>
        <taxon>Hyphomicrobiales</taxon>
        <taxon>Phyllobacteriaceae</taxon>
        <taxon>Mesorhizobium</taxon>
    </lineage>
</organism>